<dbReference type="SUPFAM" id="SSF52980">
    <property type="entry name" value="Restriction endonuclease-like"/>
    <property type="match status" value="1"/>
</dbReference>
<keyword evidence="1" id="KW-0175">Coiled coil</keyword>
<dbReference type="Gene3D" id="3.40.1350.10">
    <property type="match status" value="1"/>
</dbReference>
<evidence type="ECO:0008006" key="5">
    <source>
        <dbReference type="Google" id="ProtNLM"/>
    </source>
</evidence>
<protein>
    <recommendedName>
        <fullName evidence="5">NERD domain-containing protein</fullName>
    </recommendedName>
</protein>
<evidence type="ECO:0000256" key="2">
    <source>
        <dbReference type="SAM" id="MobiDB-lite"/>
    </source>
</evidence>
<accession>A0ABX0PT55</accession>
<reference evidence="3 4" key="1">
    <citation type="submission" date="2020-03" db="EMBL/GenBank/DDBJ databases">
        <title>Identification of Halomonas strains.</title>
        <authorList>
            <person name="Xiao Z."/>
            <person name="Dong F."/>
            <person name="Wang Z."/>
            <person name="Zhao J.-Y."/>
        </authorList>
    </citation>
    <scope>NUCLEOTIDE SEQUENCE [LARGE SCALE GENOMIC DNA]</scope>
    <source>
        <strain evidence="3 4">DX6</strain>
    </source>
</reference>
<dbReference type="InterPro" id="IPR011856">
    <property type="entry name" value="tRNA_endonuc-like_dom_sf"/>
</dbReference>
<sequence>MKKIRKSGKSLNRGRRVKKRASGLRSVDKKRFVKNRRIIDVETGNRSDAIVIPEYYQLVFSDIHDVHGNKIYKKYVLDSKSFRRRAICSSKELIVGKDFNQQYEALQNILSELEDEMKSVIKGHSVFFWLHLYRRIAPCLSNDLGANTSEAVTVNVRQQVEQAIKKFGSLSSQDDYALSSEIDFDLILGGLLSQLYKRIFKKDVVSFFERELKVSRQLVLTDFSIDDVFNIYYVEGLSYQYWYISAKMRSLGKGVVLSVSGLGDVNEERTKKQERLILDFDRRNEEDNIQLGIASNVGTYTASNLKEVNSPHEMIAVAYINSFRYTAKDLGLDDLPKEFSPNYIPWFINANDFYKSHSYLSQKFFKKFGFGLLELLQFAGFLSNYIMSDDPRRKLVNESMGLNYYSKFQRGYCVLSHSAEEIKSSILKYYNDLKISGCVQESELESQIDAIFEHVFLNEDKQKNIGVWSRGPQYVLIGIEKGFLCDSSSWHFLIQNMFYGLRHYDPKSIKGHEFESALADILKDNHFDVVMNSFVIRKEDIKREIDVAVRIQDNLYLFECKASERPLNFDIGNPKTISSRIMDFKNKLEQAESLKEFVLENKIGNNYDLSWAESINYFVVSPFTEWVWDTSPDLWTECKRFPRLMSVHGAIKYLTSEKSKLVS</sequence>
<evidence type="ECO:0000313" key="4">
    <source>
        <dbReference type="Proteomes" id="UP001318321"/>
    </source>
</evidence>
<dbReference type="InterPro" id="IPR011335">
    <property type="entry name" value="Restrct_endonuc-II-like"/>
</dbReference>
<name>A0ABX0PT55_9GAMM</name>
<keyword evidence="4" id="KW-1185">Reference proteome</keyword>
<evidence type="ECO:0000256" key="1">
    <source>
        <dbReference type="SAM" id="Coils"/>
    </source>
</evidence>
<evidence type="ECO:0000313" key="3">
    <source>
        <dbReference type="EMBL" id="NIC06560.1"/>
    </source>
</evidence>
<gene>
    <name evidence="3" type="ORF">HBJ55_14105</name>
</gene>
<feature type="compositionally biased region" description="Basic residues" evidence="2">
    <location>
        <begin position="1"/>
        <end position="22"/>
    </location>
</feature>
<dbReference type="Proteomes" id="UP001318321">
    <property type="component" value="Unassembled WGS sequence"/>
</dbReference>
<feature type="region of interest" description="Disordered" evidence="2">
    <location>
        <begin position="1"/>
        <end position="24"/>
    </location>
</feature>
<feature type="coiled-coil region" evidence="1">
    <location>
        <begin position="96"/>
        <end position="123"/>
    </location>
</feature>
<comment type="caution">
    <text evidence="3">The sequence shown here is derived from an EMBL/GenBank/DDBJ whole genome shotgun (WGS) entry which is preliminary data.</text>
</comment>
<organism evidence="3 4">
    <name type="scientific">Billgrantia bachuensis</name>
    <dbReference type="NCBI Taxonomy" id="2717286"/>
    <lineage>
        <taxon>Bacteria</taxon>
        <taxon>Pseudomonadati</taxon>
        <taxon>Pseudomonadota</taxon>
        <taxon>Gammaproteobacteria</taxon>
        <taxon>Oceanospirillales</taxon>
        <taxon>Halomonadaceae</taxon>
        <taxon>Billgrantia</taxon>
    </lineage>
</organism>
<dbReference type="EMBL" id="JAAQTO010000039">
    <property type="protein sequence ID" value="NIC06560.1"/>
    <property type="molecule type" value="Genomic_DNA"/>
</dbReference>
<proteinExistence type="predicted"/>
<dbReference type="RefSeq" id="WP_167116054.1">
    <property type="nucleotide sequence ID" value="NZ_JAAQTO010000039.1"/>
</dbReference>